<gene>
    <name evidence="11" type="ORF">SAMN05444272_0865</name>
</gene>
<keyword evidence="4" id="KW-0808">Transferase</keyword>
<dbReference type="STRING" id="735517.SAMN05444272_0865"/>
<dbReference type="PROSITE" id="PS52029">
    <property type="entry name" value="LD_TPASE"/>
    <property type="match status" value="1"/>
</dbReference>
<evidence type="ECO:0000256" key="8">
    <source>
        <dbReference type="ARBA" id="ARBA00023316"/>
    </source>
</evidence>
<feature type="active site" description="Nucleophile" evidence="9">
    <location>
        <position position="212"/>
    </location>
</feature>
<feature type="active site" description="Proton donor/acceptor" evidence="9">
    <location>
        <position position="196"/>
    </location>
</feature>
<evidence type="ECO:0000256" key="4">
    <source>
        <dbReference type="ARBA" id="ARBA00022679"/>
    </source>
</evidence>
<proteinExistence type="inferred from homology"/>
<sequence>MAISDFSSNLSETREPSDMSVSRRALMMGGLSALCLSLAGCYTVGLPDQPPLPDETFDYELAYAARTDGDFELPAINYKSFDRRFWRQVVDYKSSERPGTVIVDPYNAFLYWTLTPTKALRYGVGVGKAGFAWAGDAQIRVKREWPIWRPPLEMIERKPALKKYWEKGFEPGLKNPLGARAMDLWQGSRDTLYRIHGTNDPTSIGKNVSSGCIRMWHQDVIDLFSRVPLRTKVVVLGKQEEAS</sequence>
<evidence type="ECO:0000256" key="9">
    <source>
        <dbReference type="PROSITE-ProRule" id="PRU01373"/>
    </source>
</evidence>
<keyword evidence="5" id="KW-0378">Hydrolase</keyword>
<evidence type="ECO:0000256" key="6">
    <source>
        <dbReference type="ARBA" id="ARBA00022960"/>
    </source>
</evidence>
<keyword evidence="6 9" id="KW-0133">Cell shape</keyword>
<comment type="similarity">
    <text evidence="2">Belongs to the YkuD family.</text>
</comment>
<dbReference type="Proteomes" id="UP000186002">
    <property type="component" value="Unassembled WGS sequence"/>
</dbReference>
<dbReference type="OrthoDB" id="9795305at2"/>
<evidence type="ECO:0000259" key="10">
    <source>
        <dbReference type="PROSITE" id="PS52029"/>
    </source>
</evidence>
<feature type="domain" description="L,D-TPase catalytic" evidence="10">
    <location>
        <begin position="99"/>
        <end position="236"/>
    </location>
</feature>
<dbReference type="CDD" id="cd16913">
    <property type="entry name" value="YkuD_like"/>
    <property type="match status" value="1"/>
</dbReference>
<name>A0A1M7BKV5_9HYPH</name>
<keyword evidence="8 9" id="KW-0961">Cell wall biogenesis/degradation</keyword>
<evidence type="ECO:0000313" key="11">
    <source>
        <dbReference type="EMBL" id="SHL55209.1"/>
    </source>
</evidence>
<evidence type="ECO:0000256" key="7">
    <source>
        <dbReference type="ARBA" id="ARBA00022984"/>
    </source>
</evidence>
<dbReference type="GO" id="GO:0005576">
    <property type="term" value="C:extracellular region"/>
    <property type="evidence" value="ECO:0007669"/>
    <property type="project" value="TreeGrafter"/>
</dbReference>
<evidence type="ECO:0000256" key="1">
    <source>
        <dbReference type="ARBA" id="ARBA00004752"/>
    </source>
</evidence>
<dbReference type="EMBL" id="FRBW01000001">
    <property type="protein sequence ID" value="SHL55209.1"/>
    <property type="molecule type" value="Genomic_DNA"/>
</dbReference>
<keyword evidence="7 9" id="KW-0573">Peptidoglycan synthesis</keyword>
<accession>A0A1M7BKV5</accession>
<dbReference type="Gene3D" id="2.40.440.10">
    <property type="entry name" value="L,D-transpeptidase catalytic domain-like"/>
    <property type="match status" value="1"/>
</dbReference>
<dbReference type="AlphaFoldDB" id="A0A1M7BKV5"/>
<dbReference type="SUPFAM" id="SSF141523">
    <property type="entry name" value="L,D-transpeptidase catalytic domain-like"/>
    <property type="match status" value="1"/>
</dbReference>
<dbReference type="PANTHER" id="PTHR30582:SF24">
    <property type="entry name" value="L,D-TRANSPEPTIDASE ERFK_SRFK-RELATED"/>
    <property type="match status" value="1"/>
</dbReference>
<keyword evidence="3" id="KW-0328">Glycosyltransferase</keyword>
<dbReference type="GO" id="GO:0071972">
    <property type="term" value="F:peptidoglycan L,D-transpeptidase activity"/>
    <property type="evidence" value="ECO:0007669"/>
    <property type="project" value="TreeGrafter"/>
</dbReference>
<protein>
    <submittedName>
        <fullName evidence="11">Lipoprotein-anchoring transpeptidase ErfK/SrfK</fullName>
    </submittedName>
</protein>
<evidence type="ECO:0000313" key="12">
    <source>
        <dbReference type="Proteomes" id="UP000186002"/>
    </source>
</evidence>
<evidence type="ECO:0000256" key="2">
    <source>
        <dbReference type="ARBA" id="ARBA00005992"/>
    </source>
</evidence>
<dbReference type="Pfam" id="PF03734">
    <property type="entry name" value="YkuD"/>
    <property type="match status" value="1"/>
</dbReference>
<reference evidence="11 12" key="1">
    <citation type="submission" date="2016-11" db="EMBL/GenBank/DDBJ databases">
        <authorList>
            <person name="Jaros S."/>
            <person name="Januszkiewicz K."/>
            <person name="Wedrychowicz H."/>
        </authorList>
    </citation>
    <scope>NUCLEOTIDE SEQUENCE [LARGE SCALE GENOMIC DNA]</scope>
    <source>
        <strain evidence="11 12">DSM 22153</strain>
    </source>
</reference>
<dbReference type="InterPro" id="IPR038063">
    <property type="entry name" value="Transpep_catalytic_dom"/>
</dbReference>
<dbReference type="GO" id="GO:0018104">
    <property type="term" value="P:peptidoglycan-protein cross-linking"/>
    <property type="evidence" value="ECO:0007669"/>
    <property type="project" value="TreeGrafter"/>
</dbReference>
<dbReference type="GO" id="GO:0008360">
    <property type="term" value="P:regulation of cell shape"/>
    <property type="evidence" value="ECO:0007669"/>
    <property type="project" value="UniProtKB-UniRule"/>
</dbReference>
<evidence type="ECO:0000256" key="3">
    <source>
        <dbReference type="ARBA" id="ARBA00022676"/>
    </source>
</evidence>
<organism evidence="11 12">
    <name type="scientific">Roseibium suaedae</name>
    <dbReference type="NCBI Taxonomy" id="735517"/>
    <lineage>
        <taxon>Bacteria</taxon>
        <taxon>Pseudomonadati</taxon>
        <taxon>Pseudomonadota</taxon>
        <taxon>Alphaproteobacteria</taxon>
        <taxon>Hyphomicrobiales</taxon>
        <taxon>Stappiaceae</taxon>
        <taxon>Roseibium</taxon>
    </lineage>
</organism>
<dbReference type="RefSeq" id="WP_084081800.1">
    <property type="nucleotide sequence ID" value="NZ_FRBW01000001.1"/>
</dbReference>
<dbReference type="FunFam" id="2.40.440.10:FF:000002">
    <property type="entry name" value="L,D-transpeptidase ErfK/SrfK"/>
    <property type="match status" value="1"/>
</dbReference>
<keyword evidence="12" id="KW-1185">Reference proteome</keyword>
<evidence type="ECO:0000256" key="5">
    <source>
        <dbReference type="ARBA" id="ARBA00022801"/>
    </source>
</evidence>
<dbReference type="InterPro" id="IPR050979">
    <property type="entry name" value="LD-transpeptidase"/>
</dbReference>
<dbReference type="InterPro" id="IPR005490">
    <property type="entry name" value="LD_TPept_cat_dom"/>
</dbReference>
<dbReference type="GO" id="GO:0071555">
    <property type="term" value="P:cell wall organization"/>
    <property type="evidence" value="ECO:0007669"/>
    <property type="project" value="UniProtKB-UniRule"/>
</dbReference>
<dbReference type="PANTHER" id="PTHR30582">
    <property type="entry name" value="L,D-TRANSPEPTIDASE"/>
    <property type="match status" value="1"/>
</dbReference>
<comment type="pathway">
    <text evidence="1 9">Cell wall biogenesis; peptidoglycan biosynthesis.</text>
</comment>
<dbReference type="UniPathway" id="UPA00219"/>
<dbReference type="GO" id="GO:0016757">
    <property type="term" value="F:glycosyltransferase activity"/>
    <property type="evidence" value="ECO:0007669"/>
    <property type="project" value="UniProtKB-KW"/>
</dbReference>
<keyword evidence="11" id="KW-0449">Lipoprotein</keyword>